<dbReference type="EMBL" id="JACPNR010000009">
    <property type="protein sequence ID" value="MBI2678656.1"/>
    <property type="molecule type" value="Genomic_DNA"/>
</dbReference>
<dbReference type="Proteomes" id="UP000779809">
    <property type="component" value="Unassembled WGS sequence"/>
</dbReference>
<keyword evidence="1" id="KW-0732">Signal</keyword>
<feature type="signal peptide" evidence="1">
    <location>
        <begin position="1"/>
        <end position="24"/>
    </location>
</feature>
<accession>A0A932A8K4</accession>
<evidence type="ECO:0008006" key="4">
    <source>
        <dbReference type="Google" id="ProtNLM"/>
    </source>
</evidence>
<gene>
    <name evidence="2" type="ORF">HYX28_07720</name>
</gene>
<feature type="chain" id="PRO_5037762944" description="Cytochrome P460 domain-containing protein" evidence="1">
    <location>
        <begin position="25"/>
        <end position="454"/>
    </location>
</feature>
<reference evidence="2" key="1">
    <citation type="submission" date="2020-07" db="EMBL/GenBank/DDBJ databases">
        <title>Huge and variable diversity of episymbiotic CPR bacteria and DPANN archaea in groundwater ecosystems.</title>
        <authorList>
            <person name="He C.Y."/>
            <person name="Keren R."/>
            <person name="Whittaker M."/>
            <person name="Farag I.F."/>
            <person name="Doudna J."/>
            <person name="Cate J.H.D."/>
            <person name="Banfield J.F."/>
        </authorList>
    </citation>
    <scope>NUCLEOTIDE SEQUENCE</scope>
    <source>
        <strain evidence="2">NC_groundwater_580_Pr5_B-0.1um_64_19</strain>
    </source>
</reference>
<proteinExistence type="predicted"/>
<protein>
    <recommendedName>
        <fullName evidence="4">Cytochrome P460 domain-containing protein</fullName>
    </recommendedName>
</protein>
<organism evidence="2 3">
    <name type="scientific">Candidatus Korobacter versatilis</name>
    <dbReference type="NCBI Taxonomy" id="658062"/>
    <lineage>
        <taxon>Bacteria</taxon>
        <taxon>Pseudomonadati</taxon>
        <taxon>Acidobacteriota</taxon>
        <taxon>Terriglobia</taxon>
        <taxon>Terriglobales</taxon>
        <taxon>Candidatus Korobacteraceae</taxon>
        <taxon>Candidatus Korobacter</taxon>
    </lineage>
</organism>
<name>A0A932A8K4_9BACT</name>
<sequence length="454" mass="51304">MRRRILLFAAVSCAVALLSGFHGGGARPLAVGQRILYAAVSGPDFPARQPDLLRMLDAKDVPGMRRHVWNVWAAMTQPTPSGFPRFLTWYQVSETFGASDSLPAERVFAPEFRIPSQKNIGSGDAILSFNLYNDSFRYHVRRNGYQSKKKLIAMAGRLTDVEDFPNDSISVKTVWWPVRRDGLTAFPVWDDTPTRPITWGRGDKALVASGFFKDLTPAEQQAMTTHEEEGNDFEAFGRVVAIDPRRPSVPRGETAELNFFDPMDARMQRITTRTARVVPMSRMFTVQVNDQKTVDWINHLPLADELTIRMWGRRFERGDYVALVAVHISTRETPDWVWATFYWHDQPDQAPLGNDRIAAVPGVFRDYKMHSVYHAELPKEAGGHNAIAFNPYLEAAFAYGPRSNCSACHQRAVMTADGPGDVFPVRLGYLPKDDPFYKGKLRLDTSWSLAYETK</sequence>
<comment type="caution">
    <text evidence="2">The sequence shown here is derived from an EMBL/GenBank/DDBJ whole genome shotgun (WGS) entry which is preliminary data.</text>
</comment>
<evidence type="ECO:0000313" key="2">
    <source>
        <dbReference type="EMBL" id="MBI2678656.1"/>
    </source>
</evidence>
<dbReference type="AlphaFoldDB" id="A0A932A8K4"/>
<evidence type="ECO:0000256" key="1">
    <source>
        <dbReference type="SAM" id="SignalP"/>
    </source>
</evidence>
<evidence type="ECO:0000313" key="3">
    <source>
        <dbReference type="Proteomes" id="UP000779809"/>
    </source>
</evidence>